<evidence type="ECO:0000256" key="1">
    <source>
        <dbReference type="SAM" id="MobiDB-lite"/>
    </source>
</evidence>
<keyword evidence="4" id="KW-1185">Reference proteome</keyword>
<feature type="chain" id="PRO_5020388327" evidence="2">
    <location>
        <begin position="20"/>
        <end position="125"/>
    </location>
</feature>
<gene>
    <name evidence="3" type="ORF">K435DRAFT_849580</name>
</gene>
<name>A0A4S8MRT0_DENBC</name>
<dbReference type="AlphaFoldDB" id="A0A4S8MRT0"/>
<feature type="region of interest" description="Disordered" evidence="1">
    <location>
        <begin position="69"/>
        <end position="125"/>
    </location>
</feature>
<keyword evidence="2" id="KW-0732">Signal</keyword>
<dbReference type="Proteomes" id="UP000297245">
    <property type="component" value="Unassembled WGS sequence"/>
</dbReference>
<evidence type="ECO:0000313" key="4">
    <source>
        <dbReference type="Proteomes" id="UP000297245"/>
    </source>
</evidence>
<evidence type="ECO:0000313" key="3">
    <source>
        <dbReference type="EMBL" id="THV05833.1"/>
    </source>
</evidence>
<proteinExistence type="predicted"/>
<dbReference type="EMBL" id="ML179046">
    <property type="protein sequence ID" value="THV05833.1"/>
    <property type="molecule type" value="Genomic_DNA"/>
</dbReference>
<evidence type="ECO:0000256" key="2">
    <source>
        <dbReference type="SAM" id="SignalP"/>
    </source>
</evidence>
<feature type="signal peptide" evidence="2">
    <location>
        <begin position="1"/>
        <end position="19"/>
    </location>
</feature>
<organism evidence="3 4">
    <name type="scientific">Dendrothele bispora (strain CBS 962.96)</name>
    <dbReference type="NCBI Taxonomy" id="1314807"/>
    <lineage>
        <taxon>Eukaryota</taxon>
        <taxon>Fungi</taxon>
        <taxon>Dikarya</taxon>
        <taxon>Basidiomycota</taxon>
        <taxon>Agaricomycotina</taxon>
        <taxon>Agaricomycetes</taxon>
        <taxon>Agaricomycetidae</taxon>
        <taxon>Agaricales</taxon>
        <taxon>Agaricales incertae sedis</taxon>
        <taxon>Dendrothele</taxon>
    </lineage>
</organism>
<reference evidence="3 4" key="1">
    <citation type="journal article" date="2019" name="Nat. Ecol. Evol.">
        <title>Megaphylogeny resolves global patterns of mushroom evolution.</title>
        <authorList>
            <person name="Varga T."/>
            <person name="Krizsan K."/>
            <person name="Foldi C."/>
            <person name="Dima B."/>
            <person name="Sanchez-Garcia M."/>
            <person name="Sanchez-Ramirez S."/>
            <person name="Szollosi G.J."/>
            <person name="Szarkandi J.G."/>
            <person name="Papp V."/>
            <person name="Albert L."/>
            <person name="Andreopoulos W."/>
            <person name="Angelini C."/>
            <person name="Antonin V."/>
            <person name="Barry K.W."/>
            <person name="Bougher N.L."/>
            <person name="Buchanan P."/>
            <person name="Buyck B."/>
            <person name="Bense V."/>
            <person name="Catcheside P."/>
            <person name="Chovatia M."/>
            <person name="Cooper J."/>
            <person name="Damon W."/>
            <person name="Desjardin D."/>
            <person name="Finy P."/>
            <person name="Geml J."/>
            <person name="Haridas S."/>
            <person name="Hughes K."/>
            <person name="Justo A."/>
            <person name="Karasinski D."/>
            <person name="Kautmanova I."/>
            <person name="Kiss B."/>
            <person name="Kocsube S."/>
            <person name="Kotiranta H."/>
            <person name="LaButti K.M."/>
            <person name="Lechner B.E."/>
            <person name="Liimatainen K."/>
            <person name="Lipzen A."/>
            <person name="Lukacs Z."/>
            <person name="Mihaltcheva S."/>
            <person name="Morgado L.N."/>
            <person name="Niskanen T."/>
            <person name="Noordeloos M.E."/>
            <person name="Ohm R.A."/>
            <person name="Ortiz-Santana B."/>
            <person name="Ovrebo C."/>
            <person name="Racz N."/>
            <person name="Riley R."/>
            <person name="Savchenko A."/>
            <person name="Shiryaev A."/>
            <person name="Soop K."/>
            <person name="Spirin V."/>
            <person name="Szebenyi C."/>
            <person name="Tomsovsky M."/>
            <person name="Tulloss R.E."/>
            <person name="Uehling J."/>
            <person name="Grigoriev I.V."/>
            <person name="Vagvolgyi C."/>
            <person name="Papp T."/>
            <person name="Martin F.M."/>
            <person name="Miettinen O."/>
            <person name="Hibbett D.S."/>
            <person name="Nagy L.G."/>
        </authorList>
    </citation>
    <scope>NUCLEOTIDE SEQUENCE [LARGE SCALE GENOMIC DNA]</scope>
    <source>
        <strain evidence="3 4">CBS 962.96</strain>
    </source>
</reference>
<protein>
    <submittedName>
        <fullName evidence="3">Uncharacterized protein</fullName>
    </submittedName>
</protein>
<accession>A0A4S8MRT0</accession>
<sequence>MSPILVVIIYIAQYMSCTTKQPDELWRSALGYLSIILLVVHRQSAIDGGTDLVIFDTTISNHMPKFDLTQHGYGHENNSGHDLTSLRGDPGGPGSHAHCGEESSGGGTSNKDSGISQRPPKELGT</sequence>